<dbReference type="SUPFAM" id="SSF55729">
    <property type="entry name" value="Acyl-CoA N-acyltransferases (Nat)"/>
    <property type="match status" value="1"/>
</dbReference>
<gene>
    <name evidence="2" type="ORF">GCM10022246_39690</name>
</gene>
<dbReference type="Gene3D" id="3.40.630.30">
    <property type="match status" value="1"/>
</dbReference>
<reference evidence="3" key="1">
    <citation type="journal article" date="2019" name="Int. J. Syst. Evol. Microbiol.">
        <title>The Global Catalogue of Microorganisms (GCM) 10K type strain sequencing project: providing services to taxonomists for standard genome sequencing and annotation.</title>
        <authorList>
            <consortium name="The Broad Institute Genomics Platform"/>
            <consortium name="The Broad Institute Genome Sequencing Center for Infectious Disease"/>
            <person name="Wu L."/>
            <person name="Ma J."/>
        </authorList>
    </citation>
    <scope>NUCLEOTIDE SEQUENCE [LARGE SCALE GENOMIC DNA]</scope>
    <source>
        <strain evidence="3">JCM 17338</strain>
    </source>
</reference>
<comment type="caution">
    <text evidence="2">The sequence shown here is derived from an EMBL/GenBank/DDBJ whole genome shotgun (WGS) entry which is preliminary data.</text>
</comment>
<evidence type="ECO:0000313" key="3">
    <source>
        <dbReference type="Proteomes" id="UP001501081"/>
    </source>
</evidence>
<accession>A0ABP7QK73</accession>
<evidence type="ECO:0000313" key="2">
    <source>
        <dbReference type="EMBL" id="GAA3983946.1"/>
    </source>
</evidence>
<keyword evidence="3" id="KW-1185">Reference proteome</keyword>
<protein>
    <submittedName>
        <fullName evidence="2">GNAT family N-acetyltransferase</fullName>
    </submittedName>
</protein>
<evidence type="ECO:0000259" key="1">
    <source>
        <dbReference type="PROSITE" id="PS51186"/>
    </source>
</evidence>
<name>A0ABP7QK73_9SPHI</name>
<dbReference type="Proteomes" id="UP001501081">
    <property type="component" value="Unassembled WGS sequence"/>
</dbReference>
<sequence length="169" mass="19602">MQIQVINSQISDIETIFQFYDMAIAHQKKVFNKHWQGFSRSLVETEIAENRQYKILVNGEVACIFAVTFEDKLIWGDQDVDSIYIHRIVTHPGFRGYSFVKEIIKWAKAFAPLNGIKYIRMDTWADNEKLLAYYTGCGFDYVGVVTMQETEGLPKHYEGISLSLFEIKV</sequence>
<dbReference type="Pfam" id="PF00583">
    <property type="entry name" value="Acetyltransf_1"/>
    <property type="match status" value="1"/>
</dbReference>
<proteinExistence type="predicted"/>
<dbReference type="InterPro" id="IPR016181">
    <property type="entry name" value="Acyl_CoA_acyltransferase"/>
</dbReference>
<dbReference type="InterPro" id="IPR000182">
    <property type="entry name" value="GNAT_dom"/>
</dbReference>
<organism evidence="2 3">
    <name type="scientific">Pedobacter ginsengiterrae</name>
    <dbReference type="NCBI Taxonomy" id="871696"/>
    <lineage>
        <taxon>Bacteria</taxon>
        <taxon>Pseudomonadati</taxon>
        <taxon>Bacteroidota</taxon>
        <taxon>Sphingobacteriia</taxon>
        <taxon>Sphingobacteriales</taxon>
        <taxon>Sphingobacteriaceae</taxon>
        <taxon>Pedobacter</taxon>
    </lineage>
</organism>
<dbReference type="PROSITE" id="PS51186">
    <property type="entry name" value="GNAT"/>
    <property type="match status" value="1"/>
</dbReference>
<dbReference type="RefSeq" id="WP_344769865.1">
    <property type="nucleotide sequence ID" value="NZ_BAABAK010000020.1"/>
</dbReference>
<feature type="domain" description="N-acetyltransferase" evidence="1">
    <location>
        <begin position="1"/>
        <end position="169"/>
    </location>
</feature>
<dbReference type="EMBL" id="BAABAK010000020">
    <property type="protein sequence ID" value="GAA3983946.1"/>
    <property type="molecule type" value="Genomic_DNA"/>
</dbReference>